<dbReference type="Gene3D" id="3.40.50.1400">
    <property type="match status" value="2"/>
</dbReference>
<dbReference type="RefSeq" id="WP_242333792.1">
    <property type="nucleotide sequence ID" value="NZ_CP071872.1"/>
</dbReference>
<keyword evidence="1" id="KW-0479">Metal-binding</keyword>
<dbReference type="CDD" id="cd03414">
    <property type="entry name" value="CbiX_SirB_C"/>
    <property type="match status" value="1"/>
</dbReference>
<evidence type="ECO:0000256" key="1">
    <source>
        <dbReference type="ARBA" id="ARBA00022723"/>
    </source>
</evidence>
<dbReference type="InterPro" id="IPR050963">
    <property type="entry name" value="Sirohydro_Cobaltochel/CbiX"/>
</dbReference>
<keyword evidence="2" id="KW-0456">Lyase</keyword>
<sequence>MTSPPALLIAAPGARHDAAAAAFQDFVALLGNRHPEVPVAGGLIGAERWPVAEAVDELVAAGAARLAAVSLALVPEARAAGVMAEALTAAREEHPELSVAQGRALGPDPALLAVLEQRLDEAIGAGRTGRTPRDRAEVTVLLVAPGSTEPEANAEVHRAARLLWEGRGYAGVETAFVSSAAPDVPTGLDRCVRLGARRIVVLPYVLFDGGPVERARLHAEGWAEAHPETDVRFAEAIGPVEELADLVVERFREAVAGPVPAQPEHGQDDHARTH</sequence>
<dbReference type="Proteomes" id="UP000828924">
    <property type="component" value="Chromosome"/>
</dbReference>
<keyword evidence="4" id="KW-1185">Reference proteome</keyword>
<name>A0ABY3WS13_9ACTN</name>
<evidence type="ECO:0000313" key="3">
    <source>
        <dbReference type="EMBL" id="UNM14351.1"/>
    </source>
</evidence>
<evidence type="ECO:0000256" key="2">
    <source>
        <dbReference type="ARBA" id="ARBA00023239"/>
    </source>
</evidence>
<dbReference type="Pfam" id="PF01903">
    <property type="entry name" value="CbiX"/>
    <property type="match status" value="2"/>
</dbReference>
<accession>A0ABY3WS13</accession>
<dbReference type="PANTHER" id="PTHR33542">
    <property type="entry name" value="SIROHYDROCHLORIN FERROCHELATASE, CHLOROPLASTIC"/>
    <property type="match status" value="1"/>
</dbReference>
<protein>
    <submittedName>
        <fullName evidence="3">Sirohydrochlorin chelatase</fullName>
    </submittedName>
</protein>
<proteinExistence type="predicted"/>
<dbReference type="InterPro" id="IPR002762">
    <property type="entry name" value="CbiX-like"/>
</dbReference>
<dbReference type="PANTHER" id="PTHR33542:SF3">
    <property type="entry name" value="SIROHYDROCHLORIN FERROCHELATASE, CHLOROPLASTIC"/>
    <property type="match status" value="1"/>
</dbReference>
<reference evidence="3 4" key="1">
    <citation type="submission" date="2021-03" db="EMBL/GenBank/DDBJ databases">
        <title>Complete genome of Streptomyces formicae strain 1H-GS9 (DSM 100524).</title>
        <authorList>
            <person name="Atanasov K.E."/>
            <person name="Altabella T."/>
            <person name="Ferrer A."/>
        </authorList>
    </citation>
    <scope>NUCLEOTIDE SEQUENCE [LARGE SCALE GENOMIC DNA]</scope>
    <source>
        <strain evidence="3 4">1H-GS9</strain>
    </source>
</reference>
<organism evidence="3 4">
    <name type="scientific">Streptomyces formicae</name>
    <dbReference type="NCBI Taxonomy" id="1616117"/>
    <lineage>
        <taxon>Bacteria</taxon>
        <taxon>Bacillati</taxon>
        <taxon>Actinomycetota</taxon>
        <taxon>Actinomycetes</taxon>
        <taxon>Kitasatosporales</taxon>
        <taxon>Streptomycetaceae</taxon>
        <taxon>Streptomyces</taxon>
    </lineage>
</organism>
<dbReference type="EMBL" id="CP071872">
    <property type="protein sequence ID" value="UNM14351.1"/>
    <property type="molecule type" value="Genomic_DNA"/>
</dbReference>
<gene>
    <name evidence="3" type="ORF">J4032_25360</name>
</gene>
<evidence type="ECO:0000313" key="4">
    <source>
        <dbReference type="Proteomes" id="UP000828924"/>
    </source>
</evidence>
<dbReference type="SUPFAM" id="SSF53800">
    <property type="entry name" value="Chelatase"/>
    <property type="match status" value="1"/>
</dbReference>